<dbReference type="PROSITE" id="PS50110">
    <property type="entry name" value="RESPONSE_REGULATORY"/>
    <property type="match status" value="1"/>
</dbReference>
<proteinExistence type="predicted"/>
<feature type="compositionally biased region" description="Basic and acidic residues" evidence="3">
    <location>
        <begin position="170"/>
        <end position="184"/>
    </location>
</feature>
<dbReference type="AlphaFoldDB" id="A0A1Y2LP39"/>
<dbReference type="Gene3D" id="1.10.287.130">
    <property type="match status" value="1"/>
</dbReference>
<feature type="region of interest" description="Disordered" evidence="3">
    <location>
        <begin position="621"/>
        <end position="799"/>
    </location>
</feature>
<protein>
    <recommendedName>
        <fullName evidence="8">Histidine kinase HHK12p</fullName>
    </recommendedName>
</protein>
<dbReference type="Pfam" id="PF08448">
    <property type="entry name" value="PAS_4"/>
    <property type="match status" value="1"/>
</dbReference>
<organism evidence="6 7">
    <name type="scientific">Epicoccum nigrum</name>
    <name type="common">Soil fungus</name>
    <name type="synonym">Epicoccum purpurascens</name>
    <dbReference type="NCBI Taxonomy" id="105696"/>
    <lineage>
        <taxon>Eukaryota</taxon>
        <taxon>Fungi</taxon>
        <taxon>Dikarya</taxon>
        <taxon>Ascomycota</taxon>
        <taxon>Pezizomycotina</taxon>
        <taxon>Dothideomycetes</taxon>
        <taxon>Pleosporomycetidae</taxon>
        <taxon>Pleosporales</taxon>
        <taxon>Pleosporineae</taxon>
        <taxon>Didymellaceae</taxon>
        <taxon>Epicoccum</taxon>
    </lineage>
</organism>
<dbReference type="InterPro" id="IPR000014">
    <property type="entry name" value="PAS"/>
</dbReference>
<feature type="domain" description="Histidine kinase" evidence="4">
    <location>
        <begin position="349"/>
        <end position="620"/>
    </location>
</feature>
<dbReference type="Pfam" id="PF02518">
    <property type="entry name" value="HATPase_c"/>
    <property type="match status" value="1"/>
</dbReference>
<evidence type="ECO:0000259" key="5">
    <source>
        <dbReference type="PROSITE" id="PS50110"/>
    </source>
</evidence>
<dbReference type="SUPFAM" id="SSF52172">
    <property type="entry name" value="CheY-like"/>
    <property type="match status" value="1"/>
</dbReference>
<name>A0A1Y2LP39_EPING</name>
<evidence type="ECO:0000256" key="3">
    <source>
        <dbReference type="SAM" id="MobiDB-lite"/>
    </source>
</evidence>
<sequence>MDAFMPFDVNSEAIDGVDWSKTPIGPHDSWPPALKCLVNSCVLPMTHCAAVFWGSDLTVIANTAWNKARGGLDGQGTSALRTYRAEALSTLQRVVRGRTVKVDANFFLDDVREQDSETQVLLSTIIDDKGSRQGVLAQLMQNITVEKYTALDGLDKLAAREPLKGQNNDTDGKKMATRNPDMKKGSKKKKGSGKGKGSDDEQPDAMQTQLFERFAELLPNGLAILDKELEAIFVNDGFFRLTTNKMANEFRAWPESIHPEDYDRVMAAYRKAFSSREDLRIEFRCTSEATGEEGEWRLFLFRPLSEDLEAGFICAVVDITEIKQAQISQEKAATEAQERKEQQERFIDMVSHEIRNPLSAVMHLAEEVKDVTREIGNKHEDVSEQVSEIMDAADTILLCVSHQNTLVDDILSFSKLDSMMLSLVPRVVRPKWEFSQALKVFQSEFKAKQIKFHYAMDVSYDEQKVDHIIADLNRMKQVLVNLITNAVKFTSRKQGERKITVSMGASTERPTSYPPNVIYFGQDKETFHIDSTKSSEWGNGDAFYIMVAVKDSGIGISIDDQAKLFERFRQATPKTQEKYGGSGLGLFISRKLCQLHGGDIGVSSKEGEGSTFGFFFKVRQSDGRSAEDGRPPFASRSNSENPSTPKQRAQTPRPSNRRNNSNLQDVKERTNERGKNEIKVTAGAGEESKKDESKKDEASNSDKRPEMNTLTSHTGVNVEDVDPSLKNPPTEYFAESHPEAKEDDRYKETASVANNISPPLEGHREGHDGQSQYHESGESTRQRASADKLHKSQSYRRSEDKRTLLLVEDNLINQKVLRRQLQSRGFEVFVANNGQEAIDAVEERGKTAASDPNNRNYFDCILMDQEMPIKDGNQATSEIRQLQDDGKAGYSKILGVSANVRQAQRDSMRDAGMDDLISKPFKVDALVKKIDELTLGGDEGEGGEHHTHGEG</sequence>
<dbReference type="Proteomes" id="UP000193240">
    <property type="component" value="Unassembled WGS sequence"/>
</dbReference>
<feature type="compositionally biased region" description="Basic and acidic residues" evidence="3">
    <location>
        <begin position="734"/>
        <end position="748"/>
    </location>
</feature>
<keyword evidence="1 2" id="KW-0597">Phosphoprotein</keyword>
<dbReference type="PRINTS" id="PR00344">
    <property type="entry name" value="BCTRLSENSOR"/>
</dbReference>
<dbReference type="InterPro" id="IPR011006">
    <property type="entry name" value="CheY-like_superfamily"/>
</dbReference>
<evidence type="ECO:0000313" key="7">
    <source>
        <dbReference type="Proteomes" id="UP000193240"/>
    </source>
</evidence>
<dbReference type="SUPFAM" id="SSF55874">
    <property type="entry name" value="ATPase domain of HSP90 chaperone/DNA topoisomerase II/histidine kinase"/>
    <property type="match status" value="1"/>
</dbReference>
<feature type="compositionally biased region" description="Basic and acidic residues" evidence="3">
    <location>
        <begin position="686"/>
        <end position="706"/>
    </location>
</feature>
<feature type="compositionally biased region" description="Low complexity" evidence="3">
    <location>
        <begin position="652"/>
        <end position="662"/>
    </location>
</feature>
<dbReference type="SMART" id="SM00388">
    <property type="entry name" value="HisKA"/>
    <property type="match status" value="1"/>
</dbReference>
<dbReference type="Gene3D" id="3.30.450.20">
    <property type="entry name" value="PAS domain"/>
    <property type="match status" value="1"/>
</dbReference>
<evidence type="ECO:0000256" key="1">
    <source>
        <dbReference type="ARBA" id="ARBA00022553"/>
    </source>
</evidence>
<dbReference type="Pfam" id="PF00072">
    <property type="entry name" value="Response_reg"/>
    <property type="match status" value="1"/>
</dbReference>
<feature type="modified residue" description="4-aspartylphosphate" evidence="2">
    <location>
        <position position="864"/>
    </location>
</feature>
<dbReference type="CDD" id="cd00082">
    <property type="entry name" value="HisKA"/>
    <property type="match status" value="1"/>
</dbReference>
<dbReference type="InterPro" id="IPR036097">
    <property type="entry name" value="HisK_dim/P_sf"/>
</dbReference>
<dbReference type="GO" id="GO:0000155">
    <property type="term" value="F:phosphorelay sensor kinase activity"/>
    <property type="evidence" value="ECO:0007669"/>
    <property type="project" value="InterPro"/>
</dbReference>
<evidence type="ECO:0000256" key="2">
    <source>
        <dbReference type="PROSITE-ProRule" id="PRU00169"/>
    </source>
</evidence>
<dbReference type="InParanoid" id="A0A1Y2LP39"/>
<dbReference type="InterPro" id="IPR035965">
    <property type="entry name" value="PAS-like_dom_sf"/>
</dbReference>
<dbReference type="InterPro" id="IPR001789">
    <property type="entry name" value="Sig_transdc_resp-reg_receiver"/>
</dbReference>
<feature type="region of interest" description="Disordered" evidence="3">
    <location>
        <begin position="159"/>
        <end position="204"/>
    </location>
</feature>
<evidence type="ECO:0000259" key="4">
    <source>
        <dbReference type="PROSITE" id="PS50109"/>
    </source>
</evidence>
<dbReference type="STRING" id="105696.A0A1Y2LP39"/>
<dbReference type="CDD" id="cd16922">
    <property type="entry name" value="HATPase_EvgS-ArcB-TorS-like"/>
    <property type="match status" value="1"/>
</dbReference>
<dbReference type="InterPro" id="IPR050956">
    <property type="entry name" value="2C_system_His_kinase"/>
</dbReference>
<feature type="compositionally biased region" description="Basic and acidic residues" evidence="3">
    <location>
        <begin position="775"/>
        <end position="799"/>
    </location>
</feature>
<dbReference type="Gene3D" id="3.30.565.10">
    <property type="entry name" value="Histidine kinase-like ATPase, C-terminal domain"/>
    <property type="match status" value="1"/>
</dbReference>
<dbReference type="PROSITE" id="PS50109">
    <property type="entry name" value="HIS_KIN"/>
    <property type="match status" value="1"/>
</dbReference>
<accession>A0A1Y2LP39</accession>
<dbReference type="InterPro" id="IPR005467">
    <property type="entry name" value="His_kinase_dom"/>
</dbReference>
<keyword evidence="7" id="KW-1185">Reference proteome</keyword>
<dbReference type="InterPro" id="IPR013656">
    <property type="entry name" value="PAS_4"/>
</dbReference>
<dbReference type="SUPFAM" id="SSF55785">
    <property type="entry name" value="PYP-like sensor domain (PAS domain)"/>
    <property type="match status" value="1"/>
</dbReference>
<dbReference type="EMBL" id="KZ107854">
    <property type="protein sequence ID" value="OSS45302.1"/>
    <property type="molecule type" value="Genomic_DNA"/>
</dbReference>
<dbReference type="InterPro" id="IPR004358">
    <property type="entry name" value="Sig_transdc_His_kin-like_C"/>
</dbReference>
<dbReference type="CDD" id="cd00130">
    <property type="entry name" value="PAS"/>
    <property type="match status" value="1"/>
</dbReference>
<dbReference type="OMA" id="YLMVAVK"/>
<dbReference type="SUPFAM" id="SSF47384">
    <property type="entry name" value="Homodimeric domain of signal transducing histidine kinase"/>
    <property type="match status" value="1"/>
</dbReference>
<dbReference type="SMART" id="SM00448">
    <property type="entry name" value="REC"/>
    <property type="match status" value="1"/>
</dbReference>
<evidence type="ECO:0000313" key="6">
    <source>
        <dbReference type="EMBL" id="OSS45302.1"/>
    </source>
</evidence>
<dbReference type="PANTHER" id="PTHR43719">
    <property type="entry name" value="TWO-COMPONENT HISTIDINE KINASE"/>
    <property type="match status" value="1"/>
</dbReference>
<reference evidence="6 7" key="1">
    <citation type="journal article" date="2017" name="Genome Announc.">
        <title>Genome sequence of the saprophytic ascomycete Epicoccum nigrum ICMP 19927 strain isolated from New Zealand.</title>
        <authorList>
            <person name="Fokin M."/>
            <person name="Fleetwood D."/>
            <person name="Weir B.S."/>
            <person name="Villas-Boas S.G."/>
        </authorList>
    </citation>
    <scope>NUCLEOTIDE SEQUENCE [LARGE SCALE GENOMIC DNA]</scope>
    <source>
        <strain evidence="6 7">ICMP 19927</strain>
    </source>
</reference>
<feature type="compositionally biased region" description="Basic and acidic residues" evidence="3">
    <location>
        <begin position="665"/>
        <end position="678"/>
    </location>
</feature>
<evidence type="ECO:0008006" key="8">
    <source>
        <dbReference type="Google" id="ProtNLM"/>
    </source>
</evidence>
<dbReference type="Pfam" id="PF00512">
    <property type="entry name" value="HisKA"/>
    <property type="match status" value="1"/>
</dbReference>
<feature type="compositionally biased region" description="Polar residues" evidence="3">
    <location>
        <begin position="635"/>
        <end position="650"/>
    </location>
</feature>
<feature type="domain" description="Response regulatory" evidence="5">
    <location>
        <begin position="803"/>
        <end position="934"/>
    </location>
</feature>
<dbReference type="Gene3D" id="3.40.50.2300">
    <property type="match status" value="1"/>
</dbReference>
<dbReference type="CDD" id="cd17546">
    <property type="entry name" value="REC_hyHK_CKI1_RcsC-like"/>
    <property type="match status" value="1"/>
</dbReference>
<dbReference type="PANTHER" id="PTHR43719:SF60">
    <property type="entry name" value="HISTIDINE KINASE G2"/>
    <property type="match status" value="1"/>
</dbReference>
<dbReference type="InterPro" id="IPR003661">
    <property type="entry name" value="HisK_dim/P_dom"/>
</dbReference>
<feature type="compositionally biased region" description="Basic and acidic residues" evidence="3">
    <location>
        <begin position="621"/>
        <end position="630"/>
    </location>
</feature>
<gene>
    <name evidence="6" type="ORF">B5807_10337</name>
</gene>
<dbReference type="InterPro" id="IPR003594">
    <property type="entry name" value="HATPase_dom"/>
</dbReference>
<dbReference type="InterPro" id="IPR036890">
    <property type="entry name" value="HATPase_C_sf"/>
</dbReference>
<dbReference type="SMART" id="SM00387">
    <property type="entry name" value="HATPase_c"/>
    <property type="match status" value="1"/>
</dbReference>